<evidence type="ECO:0000259" key="2">
    <source>
        <dbReference type="PROSITE" id="PS50983"/>
    </source>
</evidence>
<proteinExistence type="predicted"/>
<dbReference type="EMBL" id="CP010777">
    <property type="protein sequence ID" value="AKQ46197.1"/>
    <property type="molecule type" value="Genomic_DNA"/>
</dbReference>
<dbReference type="NCBIfam" id="NF038402">
    <property type="entry name" value="TroA_like"/>
    <property type="match status" value="1"/>
</dbReference>
<keyword evidence="1" id="KW-0732">Signal</keyword>
<dbReference type="InterPro" id="IPR002491">
    <property type="entry name" value="ABC_transptr_periplasmic_BD"/>
</dbReference>
<organism evidence="3 4">
    <name type="scientific">Rufibacter radiotolerans</name>
    <dbReference type="NCBI Taxonomy" id="1379910"/>
    <lineage>
        <taxon>Bacteria</taxon>
        <taxon>Pseudomonadati</taxon>
        <taxon>Bacteroidota</taxon>
        <taxon>Cytophagia</taxon>
        <taxon>Cytophagales</taxon>
        <taxon>Hymenobacteraceae</taxon>
        <taxon>Rufibacter</taxon>
    </lineage>
</organism>
<protein>
    <submittedName>
        <fullName evidence="3">Iron ABC transporter</fullName>
    </submittedName>
</protein>
<dbReference type="Pfam" id="PF01497">
    <property type="entry name" value="Peripla_BP_2"/>
    <property type="match status" value="1"/>
</dbReference>
<gene>
    <name evidence="3" type="ORF">TH63_12110</name>
</gene>
<dbReference type="SUPFAM" id="SSF53807">
    <property type="entry name" value="Helical backbone' metal receptor"/>
    <property type="match status" value="1"/>
</dbReference>
<reference evidence="3 4" key="1">
    <citation type="submission" date="2015-01" db="EMBL/GenBank/DDBJ databases">
        <title>Rufibacter sp./DG31D/ whole genome sequencing.</title>
        <authorList>
            <person name="Kim M.K."/>
            <person name="Srinivasan S."/>
            <person name="Lee J.-J."/>
        </authorList>
    </citation>
    <scope>NUCLEOTIDE SEQUENCE [LARGE SCALE GENOMIC DNA]</scope>
    <source>
        <strain evidence="3 4">DG31D</strain>
    </source>
</reference>
<dbReference type="PANTHER" id="PTHR30535:SF35">
    <property type="entry name" value="PERIPLASMIC BINDING PROTEIN"/>
    <property type="match status" value="1"/>
</dbReference>
<name>A0A0H4VQH7_9BACT</name>
<dbReference type="KEGG" id="ruf:TH63_12110"/>
<dbReference type="OrthoDB" id="9816357at2"/>
<sequence>MNRQVELLQPPQRIISLVPSQTELLFDLGLGEKVVGITKFCVHPKAQVKGIAKVGGTKDFKPEVIEQLKPDLIIGNKEENDQVLIEALEQRYPVWMSDIYTLQDALRMISGIGQVTGAAEKAEALVQDLQQKFAALVPAFPPIPAAYFIWRKPYMAVGGHNFIDDMLQCCGFDNVFKQIPRYPELTIDAIQAANPRLILLSSEPYPFQEKHLAEFQAMCPEAQIKIVDGEMFSWYGSRLALTVPYLHQLVKEVSQL</sequence>
<dbReference type="InterPro" id="IPR054828">
    <property type="entry name" value="Vit_B12_bind_prot"/>
</dbReference>
<dbReference type="Proteomes" id="UP000036458">
    <property type="component" value="Chromosome"/>
</dbReference>
<evidence type="ECO:0000313" key="3">
    <source>
        <dbReference type="EMBL" id="AKQ46197.1"/>
    </source>
</evidence>
<keyword evidence="4" id="KW-1185">Reference proteome</keyword>
<dbReference type="Gene3D" id="3.40.50.1980">
    <property type="entry name" value="Nitrogenase molybdenum iron protein domain"/>
    <property type="match status" value="2"/>
</dbReference>
<dbReference type="PANTHER" id="PTHR30535">
    <property type="entry name" value="VITAMIN B12-BINDING PROTEIN"/>
    <property type="match status" value="1"/>
</dbReference>
<dbReference type="PATRIC" id="fig|1379910.4.peg.2626"/>
<feature type="domain" description="Fe/B12 periplasmic-binding" evidence="2">
    <location>
        <begin position="13"/>
        <end position="256"/>
    </location>
</feature>
<dbReference type="InterPro" id="IPR050902">
    <property type="entry name" value="ABC_Transporter_SBP"/>
</dbReference>
<dbReference type="STRING" id="1379910.TH63_12110"/>
<dbReference type="PROSITE" id="PS50983">
    <property type="entry name" value="FE_B12_PBP"/>
    <property type="match status" value="1"/>
</dbReference>
<evidence type="ECO:0000313" key="4">
    <source>
        <dbReference type="Proteomes" id="UP000036458"/>
    </source>
</evidence>
<evidence type="ECO:0000256" key="1">
    <source>
        <dbReference type="ARBA" id="ARBA00022729"/>
    </source>
</evidence>
<accession>A0A0H4VQH7</accession>
<dbReference type="AlphaFoldDB" id="A0A0H4VQH7"/>